<dbReference type="Proteomes" id="UP000239866">
    <property type="component" value="Unassembled WGS sequence"/>
</dbReference>
<evidence type="ECO:0000313" key="2">
    <source>
        <dbReference type="Proteomes" id="UP000239866"/>
    </source>
</evidence>
<keyword evidence="2" id="KW-1185">Reference proteome</keyword>
<protein>
    <recommendedName>
        <fullName evidence="3">DUF1850 domain-containing protein</fullName>
    </recommendedName>
</protein>
<gene>
    <name evidence="1" type="ORF">C7H09_05845</name>
</gene>
<organism evidence="1 2">
    <name type="scientific">Marinobacter fuscus</name>
    <dbReference type="NCBI Taxonomy" id="2109942"/>
    <lineage>
        <taxon>Bacteria</taxon>
        <taxon>Pseudomonadati</taxon>
        <taxon>Pseudomonadota</taxon>
        <taxon>Gammaproteobacteria</taxon>
        <taxon>Pseudomonadales</taxon>
        <taxon>Marinobacteraceae</taxon>
        <taxon>Marinobacter</taxon>
    </lineage>
</organism>
<sequence>MKRPIVALRWILSVLVGSLSFWVFAGGPPEQSAPEVDSRAMEVRVARHGATLWRYTRFNAESDYPCLRFEAIRPGENWRVIDRQDVCDLVLPDGQLLVFENTAYTGFTGVRFSPEEPAFKFGVEYIRKTAAGEIRLECRLPVSDSHLGAVACR</sequence>
<dbReference type="OrthoDB" id="6964604at2"/>
<evidence type="ECO:0000313" key="1">
    <source>
        <dbReference type="EMBL" id="PSF11882.1"/>
    </source>
</evidence>
<dbReference type="EMBL" id="PXNP01000020">
    <property type="protein sequence ID" value="PSF11882.1"/>
    <property type="molecule type" value="Genomic_DNA"/>
</dbReference>
<evidence type="ECO:0008006" key="3">
    <source>
        <dbReference type="Google" id="ProtNLM"/>
    </source>
</evidence>
<accession>A0A2T1KQH5</accession>
<dbReference type="AlphaFoldDB" id="A0A2T1KQH5"/>
<name>A0A2T1KQH5_9GAMM</name>
<comment type="caution">
    <text evidence="1">The sequence shown here is derived from an EMBL/GenBank/DDBJ whole genome shotgun (WGS) entry which is preliminary data.</text>
</comment>
<reference evidence="1 2" key="1">
    <citation type="submission" date="2018-03" db="EMBL/GenBank/DDBJ databases">
        <title>Marinobacter brunus sp. nov., a marine bacterium of Gamma-proteobacteria isolated from the surface seawater of the South China Sea.</title>
        <authorList>
            <person name="Cheng H."/>
            <person name="Wu Y.-H."/>
            <person name="Xamxidin M."/>
            <person name="Xu X.-W."/>
        </authorList>
    </citation>
    <scope>NUCLEOTIDE SEQUENCE [LARGE SCALE GENOMIC DNA]</scope>
    <source>
        <strain evidence="1 2">NH169-3</strain>
    </source>
</reference>
<proteinExistence type="predicted"/>
<dbReference type="RefSeq" id="WP_106761668.1">
    <property type="nucleotide sequence ID" value="NZ_PXNP01000020.1"/>
</dbReference>